<proteinExistence type="predicted"/>
<evidence type="ECO:0000259" key="1">
    <source>
        <dbReference type="Pfam" id="PF09860"/>
    </source>
</evidence>
<dbReference type="RefSeq" id="WP_251873769.1">
    <property type="nucleotide sequence ID" value="NZ_CP098755.1"/>
</dbReference>
<dbReference type="EMBL" id="CP098755">
    <property type="protein sequence ID" value="USG66661.1"/>
    <property type="molecule type" value="Genomic_DNA"/>
</dbReference>
<name>A0ABY4WIN8_9BACL</name>
<gene>
    <name evidence="2" type="ORF">NDK47_05005</name>
</gene>
<sequence>MSVSERFWNASVEELKAGYVKADHHFFCLLCGKPFEDGIIYPEDGVFYEAERYVRLHIEKAHQSVFDFLIRMDKKFTGLTEHQNSLLHLFYQGKSDAEVQKELGIGSASTIRNHRFVLKEKERQAKVFLTLMELLKEKDKHAPAFVPLHQTARMVDDRYNITEDESQAMLQKYFPEGTDGPLATFALKEKQRVIVLREITKRFDSERIYTEKEVNEILKAVYDDHVTLRRYLIEYGFLDRKTDGSQYWLKK</sequence>
<dbReference type="Proteomes" id="UP001056500">
    <property type="component" value="Chromosome"/>
</dbReference>
<feature type="domain" description="DUF2087" evidence="1">
    <location>
        <begin position="182"/>
        <end position="249"/>
    </location>
</feature>
<dbReference type="InterPro" id="IPR018656">
    <property type="entry name" value="DUF2087"/>
</dbReference>
<accession>A0ABY4WIN8</accession>
<protein>
    <submittedName>
        <fullName evidence="2">DUF2087 domain-containing protein</fullName>
    </submittedName>
</protein>
<keyword evidence="3" id="KW-1185">Reference proteome</keyword>
<organism evidence="2 3">
    <name type="scientific">Brevibacillus ruminantium</name>
    <dbReference type="NCBI Taxonomy" id="2950604"/>
    <lineage>
        <taxon>Bacteria</taxon>
        <taxon>Bacillati</taxon>
        <taxon>Bacillota</taxon>
        <taxon>Bacilli</taxon>
        <taxon>Bacillales</taxon>
        <taxon>Paenibacillaceae</taxon>
        <taxon>Brevibacillus</taxon>
    </lineage>
</organism>
<reference evidence="2" key="1">
    <citation type="submission" date="2022-06" db="EMBL/GenBank/DDBJ databases">
        <title>Genome sequencing of Brevibacillus sp. BB3-R1.</title>
        <authorList>
            <person name="Heo J."/>
            <person name="Lee D."/>
            <person name="Won M."/>
            <person name="Han B.-H."/>
            <person name="Hong S.-B."/>
            <person name="Kwon S.-W."/>
        </authorList>
    </citation>
    <scope>NUCLEOTIDE SEQUENCE</scope>
    <source>
        <strain evidence="2">BB3-R1</strain>
    </source>
</reference>
<evidence type="ECO:0000313" key="2">
    <source>
        <dbReference type="EMBL" id="USG66661.1"/>
    </source>
</evidence>
<evidence type="ECO:0000313" key="3">
    <source>
        <dbReference type="Proteomes" id="UP001056500"/>
    </source>
</evidence>
<dbReference type="Pfam" id="PF09860">
    <property type="entry name" value="DUF2087"/>
    <property type="match status" value="1"/>
</dbReference>